<dbReference type="InterPro" id="IPR002104">
    <property type="entry name" value="Integrase_catalytic"/>
</dbReference>
<keyword evidence="1" id="KW-0233">DNA recombination</keyword>
<dbReference type="SUPFAM" id="SSF56349">
    <property type="entry name" value="DNA breaking-rejoining enzymes"/>
    <property type="match status" value="1"/>
</dbReference>
<organism evidence="3 4">
    <name type="scientific">Eubacterium coprostanoligenes</name>
    <dbReference type="NCBI Taxonomy" id="290054"/>
    <lineage>
        <taxon>Bacteria</taxon>
        <taxon>Bacillati</taxon>
        <taxon>Bacillota</taxon>
        <taxon>Clostridia</taxon>
        <taxon>Eubacteriales</taxon>
        <taxon>Eubacteriaceae</taxon>
        <taxon>Eubacterium</taxon>
    </lineage>
</organism>
<keyword evidence="4" id="KW-1185">Reference proteome</keyword>
<reference evidence="3 4" key="1">
    <citation type="submission" date="2017-02" db="EMBL/GenBank/DDBJ databases">
        <authorList>
            <person name="Peterson S.W."/>
        </authorList>
    </citation>
    <scope>NUCLEOTIDE SEQUENCE [LARGE SCALE GENOMIC DNA]</scope>
    <source>
        <strain evidence="3 4">ATCC 51222</strain>
    </source>
</reference>
<dbReference type="InterPro" id="IPR011010">
    <property type="entry name" value="DNA_brk_join_enz"/>
</dbReference>
<name>A0A1T4MJB1_9FIRM</name>
<protein>
    <submittedName>
        <fullName evidence="3">Phage integrase family protein</fullName>
    </submittedName>
</protein>
<dbReference type="Gene3D" id="1.10.443.10">
    <property type="entry name" value="Intergrase catalytic core"/>
    <property type="match status" value="1"/>
</dbReference>
<dbReference type="Proteomes" id="UP000190657">
    <property type="component" value="Unassembled WGS sequence"/>
</dbReference>
<feature type="domain" description="Tyr recombinase" evidence="2">
    <location>
        <begin position="1"/>
        <end position="127"/>
    </location>
</feature>
<evidence type="ECO:0000313" key="4">
    <source>
        <dbReference type="Proteomes" id="UP000190657"/>
    </source>
</evidence>
<dbReference type="STRING" id="290054.SAMN02745114_01284"/>
<sequence length="142" mass="16515">MLVEYLKQYKLDNGINNPFDLVCTNTKGGQLSATSWRKMWESYLLDLNMEYGYPNTDVSKYDPKGLPMRIERITSHYLRHTYATMLFYQGVDVQESKQYLGHSTIKVTSDIYTDLKNSKASLSDEYKKHLATEYKINYGVAL</sequence>
<dbReference type="EMBL" id="FUWW01000013">
    <property type="protein sequence ID" value="SJZ66941.1"/>
    <property type="molecule type" value="Genomic_DNA"/>
</dbReference>
<proteinExistence type="predicted"/>
<gene>
    <name evidence="3" type="ORF">SAMN02745114_01284</name>
</gene>
<dbReference type="GO" id="GO:0003677">
    <property type="term" value="F:DNA binding"/>
    <property type="evidence" value="ECO:0007669"/>
    <property type="project" value="InterPro"/>
</dbReference>
<dbReference type="GO" id="GO:0015074">
    <property type="term" value="P:DNA integration"/>
    <property type="evidence" value="ECO:0007669"/>
    <property type="project" value="InterPro"/>
</dbReference>
<evidence type="ECO:0000259" key="2">
    <source>
        <dbReference type="PROSITE" id="PS51898"/>
    </source>
</evidence>
<dbReference type="Pfam" id="PF00589">
    <property type="entry name" value="Phage_integrase"/>
    <property type="match status" value="1"/>
</dbReference>
<dbReference type="PROSITE" id="PS51898">
    <property type="entry name" value="TYR_RECOMBINASE"/>
    <property type="match status" value="1"/>
</dbReference>
<evidence type="ECO:0000313" key="3">
    <source>
        <dbReference type="EMBL" id="SJZ66941.1"/>
    </source>
</evidence>
<dbReference type="AlphaFoldDB" id="A0A1T4MJB1"/>
<dbReference type="InterPro" id="IPR013762">
    <property type="entry name" value="Integrase-like_cat_sf"/>
</dbReference>
<evidence type="ECO:0000256" key="1">
    <source>
        <dbReference type="ARBA" id="ARBA00023172"/>
    </source>
</evidence>
<dbReference type="GO" id="GO:0006310">
    <property type="term" value="P:DNA recombination"/>
    <property type="evidence" value="ECO:0007669"/>
    <property type="project" value="UniProtKB-KW"/>
</dbReference>
<accession>A0A1T4MJB1</accession>